<proteinExistence type="predicted"/>
<dbReference type="OrthoDB" id="445083at2"/>
<name>A0A397QBV6_9HYPH</name>
<organism evidence="2 3">
    <name type="scientific">Dichotomicrobium thermohalophilum</name>
    <dbReference type="NCBI Taxonomy" id="933063"/>
    <lineage>
        <taxon>Bacteria</taxon>
        <taxon>Pseudomonadati</taxon>
        <taxon>Pseudomonadota</taxon>
        <taxon>Alphaproteobacteria</taxon>
        <taxon>Hyphomicrobiales</taxon>
        <taxon>Hyphomicrobiaceae</taxon>
        <taxon>Dichotomicrobium</taxon>
    </lineage>
</organism>
<feature type="transmembrane region" description="Helical" evidence="1">
    <location>
        <begin position="317"/>
        <end position="338"/>
    </location>
</feature>
<keyword evidence="3" id="KW-1185">Reference proteome</keyword>
<dbReference type="EMBL" id="QXDF01000001">
    <property type="protein sequence ID" value="RIA55574.1"/>
    <property type="molecule type" value="Genomic_DNA"/>
</dbReference>
<accession>A0A397QBV6</accession>
<sequence>MSQSAVPAEEYPGDESRSTAVIEDANAVEPGNVIEIAAIRDLDGDEKFIPVSQFALVEALAAPHRWPGHDAAQVRLLFDYITRWRNLYYSDKLDRLTENYLPFDPDADICGVDDLPEAQLAEHQARLFEELRKLIEGANYDEITQDEVDKILTANSPYGVAVHVELSEFEDLMLYARGATVEERWERDWRWLFLKHRCYRVPIFQRLFLALKFKSEEARAQEIMRRYGISEKKALKRVKKERAHLPPHLCPHSIHIKVFKHIPQIDLEMLFPNTQVRLKHIDKIKLWVTGGSGGVIGLITAVPKIMASTATVATNPIGLIMALGGLGAVFFRQVMNFFNTRNKYMMQLAQNLYFQSLSNNRGALTLLIDRAEEEDIKEDILLYSLLLKEKVYRDQIEDAKQAIEQFLQHEFGVRVGFDIADAMNRLSRDGLVSEMPDGELRPLPLSDALDFLRGRWSEALDRDLTRQGYAA</sequence>
<dbReference type="Pfam" id="PF12576">
    <property type="entry name" value="DUF3754"/>
    <property type="match status" value="1"/>
</dbReference>
<reference evidence="2 3" key="1">
    <citation type="submission" date="2018-08" db="EMBL/GenBank/DDBJ databases">
        <title>Genomic Encyclopedia of Archaeal and Bacterial Type Strains, Phase II (KMG-II): from individual species to whole genera.</title>
        <authorList>
            <person name="Goeker M."/>
        </authorList>
    </citation>
    <scope>NUCLEOTIDE SEQUENCE [LARGE SCALE GENOMIC DNA]</scope>
    <source>
        <strain evidence="2 3">DSM 5002</strain>
    </source>
</reference>
<comment type="caution">
    <text evidence="2">The sequence shown here is derived from an EMBL/GenBank/DDBJ whole genome shotgun (WGS) entry which is preliminary data.</text>
</comment>
<dbReference type="AlphaFoldDB" id="A0A397QBV6"/>
<keyword evidence="1" id="KW-1133">Transmembrane helix</keyword>
<dbReference type="Proteomes" id="UP000266273">
    <property type="component" value="Unassembled WGS sequence"/>
</dbReference>
<gene>
    <name evidence="2" type="ORF">BXY53_0644</name>
</gene>
<dbReference type="PANTHER" id="PTHR33645">
    <property type="entry name" value="AMINOPEPTIDASE (DUF3754)"/>
    <property type="match status" value="1"/>
</dbReference>
<dbReference type="RefSeq" id="WP_119060464.1">
    <property type="nucleotide sequence ID" value="NZ_QXDF01000001.1"/>
</dbReference>
<protein>
    <submittedName>
        <fullName evidence="2">Uncharacterized protein DUF3754</fullName>
    </submittedName>
</protein>
<dbReference type="PANTHER" id="PTHR33645:SF11">
    <property type="entry name" value="AMINOPEPTIDASE (DUF3754)"/>
    <property type="match status" value="1"/>
</dbReference>
<keyword evidence="1" id="KW-0812">Transmembrane</keyword>
<keyword evidence="1" id="KW-0472">Membrane</keyword>
<evidence type="ECO:0000313" key="2">
    <source>
        <dbReference type="EMBL" id="RIA55574.1"/>
    </source>
</evidence>
<evidence type="ECO:0000313" key="3">
    <source>
        <dbReference type="Proteomes" id="UP000266273"/>
    </source>
</evidence>
<dbReference type="InterPro" id="IPR022227">
    <property type="entry name" value="DUF3754"/>
</dbReference>
<evidence type="ECO:0000256" key="1">
    <source>
        <dbReference type="SAM" id="Phobius"/>
    </source>
</evidence>